<evidence type="ECO:0000313" key="11">
    <source>
        <dbReference type="EMBL" id="RDB14919.1"/>
    </source>
</evidence>
<accession>A0A369IYU5</accession>
<keyword evidence="8" id="KW-1133">Transmembrane helix</keyword>
<keyword evidence="12" id="KW-1185">Reference proteome</keyword>
<protein>
    <recommendedName>
        <fullName evidence="4">Protein ROT1</fullName>
    </recommendedName>
    <alternativeName>
        <fullName evidence="3">Protein rot1</fullName>
    </alternativeName>
</protein>
<evidence type="ECO:0000256" key="10">
    <source>
        <dbReference type="SAM" id="SignalP"/>
    </source>
</evidence>
<dbReference type="GO" id="GO:0051082">
    <property type="term" value="F:unfolded protein binding"/>
    <property type="evidence" value="ECO:0007669"/>
    <property type="project" value="TreeGrafter"/>
</dbReference>
<comment type="caution">
    <text evidence="11">The sequence shown here is derived from an EMBL/GenBank/DDBJ whole genome shotgun (WGS) entry which is preliminary data.</text>
</comment>
<gene>
    <name evidence="11" type="primary">rot1</name>
    <name evidence="11" type="ORF">Hypma_016262</name>
</gene>
<organism evidence="11 12">
    <name type="scientific">Hypsizygus marmoreus</name>
    <name type="common">White beech mushroom</name>
    <name type="synonym">Agaricus marmoreus</name>
    <dbReference type="NCBI Taxonomy" id="39966"/>
    <lineage>
        <taxon>Eukaryota</taxon>
        <taxon>Fungi</taxon>
        <taxon>Dikarya</taxon>
        <taxon>Basidiomycota</taxon>
        <taxon>Agaricomycotina</taxon>
        <taxon>Agaricomycetes</taxon>
        <taxon>Agaricomycetidae</taxon>
        <taxon>Agaricales</taxon>
        <taxon>Tricholomatineae</taxon>
        <taxon>Lyophyllaceae</taxon>
        <taxon>Hypsizygus</taxon>
    </lineage>
</organism>
<dbReference type="OrthoDB" id="5327821at2759"/>
<keyword evidence="6 10" id="KW-0732">Signal</keyword>
<reference evidence="11" key="1">
    <citation type="submission" date="2018-04" db="EMBL/GenBank/DDBJ databases">
        <title>Whole genome sequencing of Hypsizygus marmoreus.</title>
        <authorList>
            <person name="Choi I.-G."/>
            <person name="Min B."/>
            <person name="Kim J.-G."/>
            <person name="Kim S."/>
            <person name="Oh Y.-L."/>
            <person name="Kong W.-S."/>
            <person name="Park H."/>
            <person name="Jeong J."/>
            <person name="Song E.-S."/>
        </authorList>
    </citation>
    <scope>NUCLEOTIDE SEQUENCE [LARGE SCALE GENOMIC DNA]</scope>
    <source>
        <strain evidence="11">51987-8</strain>
    </source>
</reference>
<dbReference type="GO" id="GO:0006458">
    <property type="term" value="P:'de novo' protein folding"/>
    <property type="evidence" value="ECO:0007669"/>
    <property type="project" value="InterPro"/>
</dbReference>
<evidence type="ECO:0000256" key="8">
    <source>
        <dbReference type="ARBA" id="ARBA00022989"/>
    </source>
</evidence>
<evidence type="ECO:0000256" key="3">
    <source>
        <dbReference type="ARBA" id="ARBA00016195"/>
    </source>
</evidence>
<dbReference type="PANTHER" id="PTHR28090">
    <property type="entry name" value="PROTEIN ROT1"/>
    <property type="match status" value="1"/>
</dbReference>
<evidence type="ECO:0000313" key="12">
    <source>
        <dbReference type="Proteomes" id="UP000076154"/>
    </source>
</evidence>
<keyword evidence="9" id="KW-0472">Membrane</keyword>
<name>A0A369IYU5_HYPMA</name>
<evidence type="ECO:0000256" key="6">
    <source>
        <dbReference type="ARBA" id="ARBA00022729"/>
    </source>
</evidence>
<evidence type="ECO:0000256" key="2">
    <source>
        <dbReference type="ARBA" id="ARBA00007149"/>
    </source>
</evidence>
<evidence type="ECO:0000256" key="1">
    <source>
        <dbReference type="ARBA" id="ARBA00004115"/>
    </source>
</evidence>
<sequence length="240" mass="25948">MIFTPLVCLVLASFTPAVFSQDIRYDAEHNATSIVGTWSSGSRAVLTGAGFANPANKSFTYPKTTGISYSFSDDGFYEIARYRFNGNGSEPTCITGVIGWVHGTYTLNGNGSIVMVPLGDGYQQIQDPCAAVSNFIEDYNVTETYKQWRIFLDATTGYKLHMFQFDGSPLAPQFQVSTTPNMLPTQLLRNTPAANETTGNGVKQQRSLLKTNDAVGSQHWLVGAAVSTGLVMTSVAALLL</sequence>
<feature type="signal peptide" evidence="10">
    <location>
        <begin position="1"/>
        <end position="20"/>
    </location>
</feature>
<evidence type="ECO:0000256" key="9">
    <source>
        <dbReference type="ARBA" id="ARBA00023136"/>
    </source>
</evidence>
<comment type="similarity">
    <text evidence="2">Belongs to the ROT1 family.</text>
</comment>
<dbReference type="InParanoid" id="A0A369IYU5"/>
<dbReference type="AlphaFoldDB" id="A0A369IYU5"/>
<comment type="subcellular location">
    <subcellularLocation>
        <location evidence="1">Endoplasmic reticulum membrane</location>
        <topology evidence="1">Single-pass type I membrane protein</topology>
    </subcellularLocation>
</comment>
<dbReference type="InterPro" id="IPR019623">
    <property type="entry name" value="Rot1"/>
</dbReference>
<dbReference type="STRING" id="39966.A0A369IYU5"/>
<dbReference type="FunCoup" id="A0A369IYU5">
    <property type="interactions" value="70"/>
</dbReference>
<keyword evidence="5" id="KW-0812">Transmembrane</keyword>
<proteinExistence type="inferred from homology"/>
<evidence type="ECO:0000256" key="7">
    <source>
        <dbReference type="ARBA" id="ARBA00022824"/>
    </source>
</evidence>
<dbReference type="PANTHER" id="PTHR28090:SF1">
    <property type="entry name" value="PROTEIN ROT1"/>
    <property type="match status" value="1"/>
</dbReference>
<evidence type="ECO:0000256" key="5">
    <source>
        <dbReference type="ARBA" id="ARBA00022692"/>
    </source>
</evidence>
<evidence type="ECO:0000256" key="4">
    <source>
        <dbReference type="ARBA" id="ARBA00017291"/>
    </source>
</evidence>
<dbReference type="Pfam" id="PF10681">
    <property type="entry name" value="Rot1"/>
    <property type="match status" value="1"/>
</dbReference>
<feature type="chain" id="PRO_5016612456" description="Protein ROT1" evidence="10">
    <location>
        <begin position="21"/>
        <end position="240"/>
    </location>
</feature>
<dbReference type="Proteomes" id="UP000076154">
    <property type="component" value="Unassembled WGS sequence"/>
</dbReference>
<keyword evidence="7" id="KW-0256">Endoplasmic reticulum</keyword>
<dbReference type="GO" id="GO:0005789">
    <property type="term" value="C:endoplasmic reticulum membrane"/>
    <property type="evidence" value="ECO:0007669"/>
    <property type="project" value="UniProtKB-SubCell"/>
</dbReference>
<dbReference type="EMBL" id="LUEZ02000096">
    <property type="protein sequence ID" value="RDB14919.1"/>
    <property type="molecule type" value="Genomic_DNA"/>
</dbReference>